<dbReference type="Gene3D" id="3.30.70.330">
    <property type="match status" value="1"/>
</dbReference>
<evidence type="ECO:0000256" key="4">
    <source>
        <dbReference type="PROSITE-ProRule" id="PRU00176"/>
    </source>
</evidence>
<evidence type="ECO:0000313" key="6">
    <source>
        <dbReference type="EMBL" id="CAK9313980.1"/>
    </source>
</evidence>
<dbReference type="EMBL" id="OZ021745">
    <property type="protein sequence ID" value="CAK9313980.1"/>
    <property type="molecule type" value="Genomic_DNA"/>
</dbReference>
<evidence type="ECO:0000256" key="2">
    <source>
        <dbReference type="ARBA" id="ARBA00022884"/>
    </source>
</evidence>
<feature type="domain" description="RRM" evidence="5">
    <location>
        <begin position="8"/>
        <end position="98"/>
    </location>
</feature>
<dbReference type="InterPro" id="IPR000504">
    <property type="entry name" value="RRM_dom"/>
</dbReference>
<dbReference type="InterPro" id="IPR012677">
    <property type="entry name" value="Nucleotide-bd_a/b_plait_sf"/>
</dbReference>
<organism evidence="6 7">
    <name type="scientific">Citrullus colocynthis</name>
    <name type="common">colocynth</name>
    <dbReference type="NCBI Taxonomy" id="252529"/>
    <lineage>
        <taxon>Eukaryota</taxon>
        <taxon>Viridiplantae</taxon>
        <taxon>Streptophyta</taxon>
        <taxon>Embryophyta</taxon>
        <taxon>Tracheophyta</taxon>
        <taxon>Spermatophyta</taxon>
        <taxon>Magnoliopsida</taxon>
        <taxon>eudicotyledons</taxon>
        <taxon>Gunneridae</taxon>
        <taxon>Pentapetalae</taxon>
        <taxon>rosids</taxon>
        <taxon>fabids</taxon>
        <taxon>Cucurbitales</taxon>
        <taxon>Cucurbitaceae</taxon>
        <taxon>Benincaseae</taxon>
        <taxon>Citrullus</taxon>
    </lineage>
</organism>
<dbReference type="SUPFAM" id="SSF54928">
    <property type="entry name" value="RNA-binding domain, RBD"/>
    <property type="match status" value="1"/>
</dbReference>
<protein>
    <recommendedName>
        <fullName evidence="5">RRM domain-containing protein</fullName>
    </recommendedName>
</protein>
<sequence>MSGSSDGCTIYVGNLDERVSDRVLYDILIQAGRVVDLHIPRDKESGKPKGFAFAEYESEEIANYAVKLFSGLVNLHNRTLKFAVSGQDKPSAVSYAITSSSNISNKSRLQIVPGCSNEISQYSNRFSTSCKFTTYSENHLEALLYPGLVNQYNGYGSHLDNYNKEYSQRYSGTTLGSLSQPKSRRHDTSFPVDYPPYDLLN</sequence>
<comment type="subcellular location">
    <subcellularLocation>
        <location evidence="1">Nucleus</location>
        <location evidence="1">Nucleoplasm</location>
    </subcellularLocation>
</comment>
<evidence type="ECO:0000256" key="1">
    <source>
        <dbReference type="ARBA" id="ARBA00004642"/>
    </source>
</evidence>
<keyword evidence="2 4" id="KW-0694">RNA-binding</keyword>
<evidence type="ECO:0000256" key="3">
    <source>
        <dbReference type="ARBA" id="ARBA00023242"/>
    </source>
</evidence>
<dbReference type="Pfam" id="PF00076">
    <property type="entry name" value="RRM_1"/>
    <property type="match status" value="1"/>
</dbReference>
<evidence type="ECO:0000259" key="5">
    <source>
        <dbReference type="PROSITE" id="PS50102"/>
    </source>
</evidence>
<dbReference type="PANTHER" id="PTHR13798:SF11">
    <property type="entry name" value="RNA-BINDING PROTEIN 7-RELATED"/>
    <property type="match status" value="1"/>
</dbReference>
<dbReference type="InterPro" id="IPR035979">
    <property type="entry name" value="RBD_domain_sf"/>
</dbReference>
<dbReference type="SMART" id="SM00360">
    <property type="entry name" value="RRM"/>
    <property type="match status" value="1"/>
</dbReference>
<dbReference type="PANTHER" id="PTHR13798">
    <property type="entry name" value="RNA BINDING MOTIF RBM PROTEIN -RELATED"/>
    <property type="match status" value="1"/>
</dbReference>
<dbReference type="Proteomes" id="UP001642487">
    <property type="component" value="Chromosome 11"/>
</dbReference>
<gene>
    <name evidence="6" type="ORF">CITCOLO1_LOCUS5721</name>
</gene>
<keyword evidence="7" id="KW-1185">Reference proteome</keyword>
<dbReference type="PROSITE" id="PS50102">
    <property type="entry name" value="RRM"/>
    <property type="match status" value="1"/>
</dbReference>
<dbReference type="InterPro" id="IPR052285">
    <property type="entry name" value="NEXT_complex_subunit"/>
</dbReference>
<proteinExistence type="predicted"/>
<accession>A0ABP0Y0M8</accession>
<keyword evidence="3" id="KW-0539">Nucleus</keyword>
<evidence type="ECO:0000313" key="7">
    <source>
        <dbReference type="Proteomes" id="UP001642487"/>
    </source>
</evidence>
<reference evidence="6 7" key="1">
    <citation type="submission" date="2024-03" db="EMBL/GenBank/DDBJ databases">
        <authorList>
            <person name="Gkanogiannis A."/>
            <person name="Becerra Lopez-Lavalle L."/>
        </authorList>
    </citation>
    <scope>NUCLEOTIDE SEQUENCE [LARGE SCALE GENOMIC DNA]</scope>
</reference>
<name>A0ABP0Y0M8_9ROSI</name>